<gene>
    <name evidence="2" type="ORF">B296_00044608</name>
</gene>
<dbReference type="EMBL" id="AMZH03013118">
    <property type="protein sequence ID" value="RRT49790.1"/>
    <property type="molecule type" value="Genomic_DNA"/>
</dbReference>
<dbReference type="Proteomes" id="UP000287651">
    <property type="component" value="Unassembled WGS sequence"/>
</dbReference>
<reference evidence="2 3" key="1">
    <citation type="journal article" date="2014" name="Agronomy (Basel)">
        <title>A Draft Genome Sequence for Ensete ventricosum, the Drought-Tolerant Tree Against Hunger.</title>
        <authorList>
            <person name="Harrison J."/>
            <person name="Moore K.A."/>
            <person name="Paszkiewicz K."/>
            <person name="Jones T."/>
            <person name="Grant M."/>
            <person name="Ambacheew D."/>
            <person name="Muzemil S."/>
            <person name="Studholme D.J."/>
        </authorList>
    </citation>
    <scope>NUCLEOTIDE SEQUENCE [LARGE SCALE GENOMIC DNA]</scope>
</reference>
<proteinExistence type="predicted"/>
<comment type="caution">
    <text evidence="2">The sequence shown here is derived from an EMBL/GenBank/DDBJ whole genome shotgun (WGS) entry which is preliminary data.</text>
</comment>
<evidence type="ECO:0000313" key="3">
    <source>
        <dbReference type="Proteomes" id="UP000287651"/>
    </source>
</evidence>
<dbReference type="AlphaFoldDB" id="A0A426YDM3"/>
<sequence length="196" mass="20967">MCVYVCVCVCVCVCIKSKKEAYATSTTSPAPLLLITSDEEKNVVSISSSVAFDKDVKGRRHLRPSAKKKPSRCLVSLPPGSESSREGGTRSGRIEVLLILPLIQGPSLSSSFSLDASSLTTARLIPPSSKQRRSKSTITDLTTIATTIPTIEDHQVVLQMRRPASAACRELLLAVVAYGDVAPVCLALLSEIIPNQ</sequence>
<evidence type="ECO:0000256" key="1">
    <source>
        <dbReference type="SAM" id="MobiDB-lite"/>
    </source>
</evidence>
<feature type="compositionally biased region" description="Basic residues" evidence="1">
    <location>
        <begin position="59"/>
        <end position="71"/>
    </location>
</feature>
<feature type="region of interest" description="Disordered" evidence="1">
    <location>
        <begin position="59"/>
        <end position="89"/>
    </location>
</feature>
<protein>
    <submittedName>
        <fullName evidence="2">Uncharacterized protein</fullName>
    </submittedName>
</protein>
<evidence type="ECO:0000313" key="2">
    <source>
        <dbReference type="EMBL" id="RRT49790.1"/>
    </source>
</evidence>
<accession>A0A426YDM3</accession>
<name>A0A426YDM3_ENSVE</name>
<organism evidence="2 3">
    <name type="scientific">Ensete ventricosum</name>
    <name type="common">Abyssinian banana</name>
    <name type="synonym">Musa ensete</name>
    <dbReference type="NCBI Taxonomy" id="4639"/>
    <lineage>
        <taxon>Eukaryota</taxon>
        <taxon>Viridiplantae</taxon>
        <taxon>Streptophyta</taxon>
        <taxon>Embryophyta</taxon>
        <taxon>Tracheophyta</taxon>
        <taxon>Spermatophyta</taxon>
        <taxon>Magnoliopsida</taxon>
        <taxon>Liliopsida</taxon>
        <taxon>Zingiberales</taxon>
        <taxon>Musaceae</taxon>
        <taxon>Ensete</taxon>
    </lineage>
</organism>